<feature type="domain" description="Azaphilone pigments biosynthesis cluster protein L N-terminal" evidence="2">
    <location>
        <begin position="1"/>
        <end position="124"/>
    </location>
</feature>
<feature type="region of interest" description="Disordered" evidence="1">
    <location>
        <begin position="705"/>
        <end position="777"/>
    </location>
</feature>
<evidence type="ECO:0000313" key="3">
    <source>
        <dbReference type="EMBL" id="KAJ4328886.1"/>
    </source>
</evidence>
<keyword evidence="4" id="KW-1185">Reference proteome</keyword>
<feature type="region of interest" description="Disordered" evidence="1">
    <location>
        <begin position="235"/>
        <end position="256"/>
    </location>
</feature>
<dbReference type="AlphaFoldDB" id="A0A9W8WMS4"/>
<evidence type="ECO:0000259" key="2">
    <source>
        <dbReference type="Pfam" id="PF17111"/>
    </source>
</evidence>
<dbReference type="SMART" id="SM00248">
    <property type="entry name" value="ANK"/>
    <property type="match status" value="3"/>
</dbReference>
<dbReference type="SUPFAM" id="SSF48403">
    <property type="entry name" value="Ankyrin repeat"/>
    <property type="match status" value="1"/>
</dbReference>
<dbReference type="EMBL" id="JAPEUR010000006">
    <property type="protein sequence ID" value="KAJ4328886.1"/>
    <property type="molecule type" value="Genomic_DNA"/>
</dbReference>
<name>A0A9W8WMS4_9HYPO</name>
<dbReference type="InterPro" id="IPR002110">
    <property type="entry name" value="Ankyrin_rpt"/>
</dbReference>
<dbReference type="OrthoDB" id="539213at2759"/>
<evidence type="ECO:0000313" key="4">
    <source>
        <dbReference type="Proteomes" id="UP001140502"/>
    </source>
</evidence>
<proteinExistence type="predicted"/>
<protein>
    <recommendedName>
        <fullName evidence="2">Azaphilone pigments biosynthesis cluster protein L N-terminal domain-containing protein</fullName>
    </recommendedName>
</protein>
<reference evidence="3" key="1">
    <citation type="submission" date="2022-10" db="EMBL/GenBank/DDBJ databases">
        <title>Tapping the CABI collections for fungal endophytes: first genome assemblies for Collariella, Neodidymelliopsis, Ascochyta clinopodiicola, Didymella pomorum, Didymosphaeria variabile, Neocosmospora piperis and Neocucurbitaria cava.</title>
        <authorList>
            <person name="Hill R."/>
        </authorList>
    </citation>
    <scope>NUCLEOTIDE SEQUENCE</scope>
    <source>
        <strain evidence="3">IMI 366586</strain>
    </source>
</reference>
<dbReference type="Proteomes" id="UP001140502">
    <property type="component" value="Unassembled WGS sequence"/>
</dbReference>
<organism evidence="3 4">
    <name type="scientific">Fusarium piperis</name>
    <dbReference type="NCBI Taxonomy" id="1435070"/>
    <lineage>
        <taxon>Eukaryota</taxon>
        <taxon>Fungi</taxon>
        <taxon>Dikarya</taxon>
        <taxon>Ascomycota</taxon>
        <taxon>Pezizomycotina</taxon>
        <taxon>Sordariomycetes</taxon>
        <taxon>Hypocreomycetidae</taxon>
        <taxon>Hypocreales</taxon>
        <taxon>Nectriaceae</taxon>
        <taxon>Fusarium</taxon>
        <taxon>Fusarium solani species complex</taxon>
    </lineage>
</organism>
<sequence>MDPLSTGASIVTFVGLAISITKVVHEGLSTIKDGPQVVRHLRDEFAQLRNILERLSRIPMSISDAAELDGLVKKCSEDVADFEAKILRLDASDTDGRRCRAWRKLKAYFTERDLEEMRHVVRGHIQQLTLWFDLLHFEQGSSSKELSIKILDVVQSLSRDAAPPRQADAVQSAGQYSTPRRPVELGTADRMCGPDHKISRLMLLLNEKPSVIESDDAQQLVGDLEHLLRSVRRDAATKGVSDQRRRKPHGNLTSGRDISMREFTAKLVFKPKNAPTMLTVSVNQGQFLFDSFTSMLPQVTVNSILPRDSLVFQLASSGSVQELMALVAEGKASLHDHDADGRSLLHHSTKNLSMCKFLVEQGLDVNELCGSNLTPLQYLQFAQSDPETIQCLLIAGADPTLTSPHFQSFFGNASIQTDARGDFVLRRMFSISPFVRYADREALECSPFLICCTTPFQRPCSDDEAERCLSRLQFLLSQGYSVHDKFSDGTNSVSNIIRYAENQQYCKAQKDILVFLLNRGADVHSPDIKGRCVTSFAYNKVFCTKCRDVYPPYMGDLWDSVLDECGYEVLEFRKTCPRRAHYTELYTRQVFEQLWQGKEGRCPYWDDKPWPEAPEHVQEDWVFLDRAGRVCVRCQLCFEEHFYGHGSFCGTCGFCVSILGCQCAQDGIYGHKKTCERPLRRPFEWDEENRRFYFVQDGGSSAQDVLDDHKPFDDASIDNGVTSVDLSPKGDGQEHQPLVVNPEEDHDWNTFSPTSSDSSQYPVVSLPELFENPWGRD</sequence>
<feature type="region of interest" description="Disordered" evidence="1">
    <location>
        <begin position="161"/>
        <end position="190"/>
    </location>
</feature>
<gene>
    <name evidence="3" type="ORF">N0V84_000674</name>
</gene>
<dbReference type="Pfam" id="PF17111">
    <property type="entry name" value="PigL_N"/>
    <property type="match status" value="1"/>
</dbReference>
<dbReference type="InterPro" id="IPR031348">
    <property type="entry name" value="PigL_N"/>
</dbReference>
<feature type="compositionally biased region" description="Polar residues" evidence="1">
    <location>
        <begin position="749"/>
        <end position="762"/>
    </location>
</feature>
<evidence type="ECO:0000256" key="1">
    <source>
        <dbReference type="SAM" id="MobiDB-lite"/>
    </source>
</evidence>
<dbReference type="Gene3D" id="1.25.40.20">
    <property type="entry name" value="Ankyrin repeat-containing domain"/>
    <property type="match status" value="1"/>
</dbReference>
<accession>A0A9W8WMS4</accession>
<dbReference type="InterPro" id="IPR036770">
    <property type="entry name" value="Ankyrin_rpt-contain_sf"/>
</dbReference>
<comment type="caution">
    <text evidence="3">The sequence shown here is derived from an EMBL/GenBank/DDBJ whole genome shotgun (WGS) entry which is preliminary data.</text>
</comment>